<feature type="domain" description="HTH cro/C1-type" evidence="1">
    <location>
        <begin position="5"/>
        <end position="47"/>
    </location>
</feature>
<dbReference type="PROSITE" id="PS50943">
    <property type="entry name" value="HTH_CROC1"/>
    <property type="match status" value="1"/>
</dbReference>
<dbReference type="Pfam" id="PF01381">
    <property type="entry name" value="HTH_3"/>
    <property type="match status" value="1"/>
</dbReference>
<gene>
    <name evidence="2" type="ORF">AB6713_20185</name>
</gene>
<organism evidence="2 3">
    <name type="scientific">Luteimonas salinilitoris</name>
    <dbReference type="NCBI Taxonomy" id="3237697"/>
    <lineage>
        <taxon>Bacteria</taxon>
        <taxon>Pseudomonadati</taxon>
        <taxon>Pseudomonadota</taxon>
        <taxon>Gammaproteobacteria</taxon>
        <taxon>Lysobacterales</taxon>
        <taxon>Lysobacteraceae</taxon>
        <taxon>Luteimonas</taxon>
    </lineage>
</organism>
<protein>
    <submittedName>
        <fullName evidence="2">Helix-turn-helix domain-containing protein</fullName>
    </submittedName>
</protein>
<dbReference type="Gene3D" id="1.10.260.40">
    <property type="entry name" value="lambda repressor-like DNA-binding domains"/>
    <property type="match status" value="1"/>
</dbReference>
<dbReference type="RefSeq" id="WP_370566127.1">
    <property type="nucleotide sequence ID" value="NZ_JBFWIC010000062.1"/>
</dbReference>
<evidence type="ECO:0000259" key="1">
    <source>
        <dbReference type="PROSITE" id="PS50943"/>
    </source>
</evidence>
<proteinExistence type="predicted"/>
<accession>A0ABV4HZW1</accession>
<dbReference type="InterPro" id="IPR001387">
    <property type="entry name" value="Cro/C1-type_HTH"/>
</dbReference>
<name>A0ABV4HZW1_9GAMM</name>
<feature type="non-terminal residue" evidence="2">
    <location>
        <position position="104"/>
    </location>
</feature>
<dbReference type="Pfam" id="PF12472">
    <property type="entry name" value="DUF3693"/>
    <property type="match status" value="1"/>
</dbReference>
<evidence type="ECO:0000313" key="2">
    <source>
        <dbReference type="EMBL" id="MEZ0476899.1"/>
    </source>
</evidence>
<reference evidence="2 3" key="1">
    <citation type="submission" date="2024-07" db="EMBL/GenBank/DDBJ databases">
        <title>Luteimonas salilacus sp. nov., isolated from the shore soil of Salt Lake in Tibet of China.</title>
        <authorList>
            <person name="Zhang X."/>
            <person name="Li A."/>
        </authorList>
    </citation>
    <scope>NUCLEOTIDE SEQUENCE [LARGE SCALE GENOMIC DNA]</scope>
    <source>
        <strain evidence="2 3">B3-2-R+30</strain>
    </source>
</reference>
<keyword evidence="3" id="KW-1185">Reference proteome</keyword>
<comment type="caution">
    <text evidence="2">The sequence shown here is derived from an EMBL/GenBank/DDBJ whole genome shotgun (WGS) entry which is preliminary data.</text>
</comment>
<sequence length="104" mass="10908">MRTDTELAQRLGVSKQALSGYRKGVRLPDPVVCATIAGLSAVPLARVLGVVGEARAISREEKAVWRKLAATASLLVLASALSLEAKAATLDAPAFSSGDLYIMR</sequence>
<dbReference type="InterPro" id="IPR021096">
    <property type="entry name" value="Vibrio_phage_VSK_Orf152"/>
</dbReference>
<dbReference type="EMBL" id="JBFWIC010000062">
    <property type="protein sequence ID" value="MEZ0476899.1"/>
    <property type="molecule type" value="Genomic_DNA"/>
</dbReference>
<dbReference type="SUPFAM" id="SSF47413">
    <property type="entry name" value="lambda repressor-like DNA-binding domains"/>
    <property type="match status" value="1"/>
</dbReference>
<evidence type="ECO:0000313" key="3">
    <source>
        <dbReference type="Proteomes" id="UP001566331"/>
    </source>
</evidence>
<dbReference type="InterPro" id="IPR010982">
    <property type="entry name" value="Lambda_DNA-bd_dom_sf"/>
</dbReference>
<dbReference type="Proteomes" id="UP001566331">
    <property type="component" value="Unassembled WGS sequence"/>
</dbReference>